<evidence type="ECO:0000256" key="5">
    <source>
        <dbReference type="ARBA" id="ARBA00047503"/>
    </source>
</evidence>
<dbReference type="AlphaFoldDB" id="A0A5C5WZF9"/>
<dbReference type="InterPro" id="IPR011910">
    <property type="entry name" value="RfaF"/>
</dbReference>
<dbReference type="Proteomes" id="UP000316095">
    <property type="component" value="Unassembled WGS sequence"/>
</dbReference>
<dbReference type="PANTHER" id="PTHR30160:SF1">
    <property type="entry name" value="LIPOPOLYSACCHARIDE 1,2-N-ACETYLGLUCOSAMINETRANSFERASE-RELATED"/>
    <property type="match status" value="1"/>
</dbReference>
<evidence type="ECO:0000313" key="6">
    <source>
        <dbReference type="EMBL" id="TWT55679.1"/>
    </source>
</evidence>
<dbReference type="SUPFAM" id="SSF53756">
    <property type="entry name" value="UDP-Glycosyltransferase/glycogen phosphorylase"/>
    <property type="match status" value="1"/>
</dbReference>
<sequence>MSDSRIVKLFNEIDPKRIVIIKPSALGDVVQTLPLLPVLKKRFPNATIDWVIRSELAGLIEGHPDLNQVLIYYRKGTLTDNFNLLKQIWRQRYDLTLDLQGLFRTGLMTAATRSRLRIGLETAREYSHLTCHGLLPETDKQVPAHARYWKVAEALGESGPAPSITLGFEPADRQVVDDLINEIPQPFFVIHPGAMWVTKRWPIASFAEIALRTCKEYGMSLVVVGTASEKQDAESICQFVRQKSPHQQVLNLAGKTSLKQLALVLQAAEIVLTNDSGPMHLAAGMGTPVVGIFTCTSKERSGPPGEHHQLIQAQVPCAASYRKECPMKGSANMQCMSAVSIFQVWSSMQKAIQKNHLGNRVA</sequence>
<dbReference type="GO" id="GO:0008713">
    <property type="term" value="F:ADP-heptose-lipopolysaccharide heptosyltransferase activity"/>
    <property type="evidence" value="ECO:0007669"/>
    <property type="project" value="UniProtKB-EC"/>
</dbReference>
<comment type="catalytic activity">
    <reaction evidence="5">
        <text>an L-alpha-D-Hep-(1-&gt;5)-[alpha-Kdo-(2-&gt;4)]-alpha-Kdo-(2-&gt;6)-lipid A + ADP-L-glycero-beta-D-manno-heptose = an L-alpha-D-Hep-(1-&gt;3)-L-alpha-D-Hep-(1-&gt;5)-[alpha-Kdo-(2-&gt;4)]-alpha-Kdo-(2-&gt;6)-lipid A + ADP + H(+)</text>
        <dbReference type="Rhea" id="RHEA:74071"/>
        <dbReference type="ChEBI" id="CHEBI:15378"/>
        <dbReference type="ChEBI" id="CHEBI:61506"/>
        <dbReference type="ChEBI" id="CHEBI:193068"/>
        <dbReference type="ChEBI" id="CHEBI:193069"/>
        <dbReference type="ChEBI" id="CHEBI:456216"/>
        <dbReference type="EC" id="2.4.99.24"/>
    </reaction>
</comment>
<keyword evidence="1" id="KW-0328">Glycosyltransferase</keyword>
<dbReference type="InterPro" id="IPR051199">
    <property type="entry name" value="LPS_LOS_Heptosyltrfase"/>
</dbReference>
<accession>A0A5C5WZF9</accession>
<dbReference type="InterPro" id="IPR002201">
    <property type="entry name" value="Glyco_trans_9"/>
</dbReference>
<name>A0A5C5WZF9_9PLAN</name>
<reference evidence="6 7" key="1">
    <citation type="submission" date="2019-02" db="EMBL/GenBank/DDBJ databases">
        <title>Deep-cultivation of Planctomycetes and their phenomic and genomic characterization uncovers novel biology.</title>
        <authorList>
            <person name="Wiegand S."/>
            <person name="Jogler M."/>
            <person name="Boedeker C."/>
            <person name="Pinto D."/>
            <person name="Vollmers J."/>
            <person name="Rivas-Marin E."/>
            <person name="Kohn T."/>
            <person name="Peeters S.H."/>
            <person name="Heuer A."/>
            <person name="Rast P."/>
            <person name="Oberbeckmann S."/>
            <person name="Bunk B."/>
            <person name="Jeske O."/>
            <person name="Meyerdierks A."/>
            <person name="Storesund J.E."/>
            <person name="Kallscheuer N."/>
            <person name="Luecker S."/>
            <person name="Lage O.M."/>
            <person name="Pohl T."/>
            <person name="Merkel B.J."/>
            <person name="Hornburger P."/>
            <person name="Mueller R.-W."/>
            <person name="Bruemmer F."/>
            <person name="Labrenz M."/>
            <person name="Spormann A.M."/>
            <person name="Op Den Camp H."/>
            <person name="Overmann J."/>
            <person name="Amann R."/>
            <person name="Jetten M.S.M."/>
            <person name="Mascher T."/>
            <person name="Medema M.H."/>
            <person name="Devos D.P."/>
            <person name="Kaster A.-K."/>
            <person name="Ovreas L."/>
            <person name="Rohde M."/>
            <person name="Galperin M.Y."/>
            <person name="Jogler C."/>
        </authorList>
    </citation>
    <scope>NUCLEOTIDE SEQUENCE [LARGE SCALE GENOMIC DNA]</scope>
    <source>
        <strain evidence="6 7">Pan54</strain>
    </source>
</reference>
<evidence type="ECO:0000256" key="4">
    <source>
        <dbReference type="ARBA" id="ARBA00044042"/>
    </source>
</evidence>
<comment type="caution">
    <text evidence="6">The sequence shown here is derived from an EMBL/GenBank/DDBJ whole genome shotgun (WGS) entry which is preliminary data.</text>
</comment>
<dbReference type="EC" id="2.4.99.24" evidence="4"/>
<dbReference type="GO" id="GO:0005829">
    <property type="term" value="C:cytosol"/>
    <property type="evidence" value="ECO:0007669"/>
    <property type="project" value="TreeGrafter"/>
</dbReference>
<evidence type="ECO:0000256" key="3">
    <source>
        <dbReference type="ARBA" id="ARBA00043995"/>
    </source>
</evidence>
<comment type="similarity">
    <text evidence="3">Belongs to the glycosyltransferase 9 family.</text>
</comment>
<evidence type="ECO:0000313" key="7">
    <source>
        <dbReference type="Proteomes" id="UP000316095"/>
    </source>
</evidence>
<protein>
    <recommendedName>
        <fullName evidence="4">lipopolysaccharide heptosyltransferase II</fullName>
        <ecNumber evidence="4">2.4.99.24</ecNumber>
    </recommendedName>
</protein>
<dbReference type="OrthoDB" id="9797795at2"/>
<evidence type="ECO:0000256" key="2">
    <source>
        <dbReference type="ARBA" id="ARBA00022679"/>
    </source>
</evidence>
<dbReference type="GO" id="GO:0009244">
    <property type="term" value="P:lipopolysaccharide core region biosynthetic process"/>
    <property type="evidence" value="ECO:0007669"/>
    <property type="project" value="TreeGrafter"/>
</dbReference>
<dbReference type="CDD" id="cd03789">
    <property type="entry name" value="GT9_LPS_heptosyltransferase"/>
    <property type="match status" value="1"/>
</dbReference>
<dbReference type="RefSeq" id="WP_146506575.1">
    <property type="nucleotide sequence ID" value="NZ_SJPG01000002.1"/>
</dbReference>
<keyword evidence="7" id="KW-1185">Reference proteome</keyword>
<evidence type="ECO:0000256" key="1">
    <source>
        <dbReference type="ARBA" id="ARBA00022676"/>
    </source>
</evidence>
<dbReference type="Gene3D" id="3.40.50.2000">
    <property type="entry name" value="Glycogen Phosphorylase B"/>
    <property type="match status" value="2"/>
</dbReference>
<dbReference type="NCBIfam" id="TIGR02195">
    <property type="entry name" value="heptsyl_trn_II"/>
    <property type="match status" value="1"/>
</dbReference>
<organism evidence="6 7">
    <name type="scientific">Rubinisphaera italica</name>
    <dbReference type="NCBI Taxonomy" id="2527969"/>
    <lineage>
        <taxon>Bacteria</taxon>
        <taxon>Pseudomonadati</taxon>
        <taxon>Planctomycetota</taxon>
        <taxon>Planctomycetia</taxon>
        <taxon>Planctomycetales</taxon>
        <taxon>Planctomycetaceae</taxon>
        <taxon>Rubinisphaera</taxon>
    </lineage>
</organism>
<proteinExistence type="inferred from homology"/>
<keyword evidence="2 6" id="KW-0808">Transferase</keyword>
<gene>
    <name evidence="6" type="primary">rfaQ</name>
    <name evidence="6" type="ORF">Pan54_53250</name>
</gene>
<dbReference type="EMBL" id="SJPG01000002">
    <property type="protein sequence ID" value="TWT55679.1"/>
    <property type="molecule type" value="Genomic_DNA"/>
</dbReference>
<dbReference type="PANTHER" id="PTHR30160">
    <property type="entry name" value="TETRAACYLDISACCHARIDE 4'-KINASE-RELATED"/>
    <property type="match status" value="1"/>
</dbReference>
<dbReference type="Pfam" id="PF01075">
    <property type="entry name" value="Glyco_transf_9"/>
    <property type="match status" value="1"/>
</dbReference>